<dbReference type="OrthoDB" id="3932808at2"/>
<proteinExistence type="predicted"/>
<dbReference type="AlphaFoldDB" id="A0A5M3WRC7"/>
<keyword evidence="2" id="KW-1185">Reference proteome</keyword>
<evidence type="ECO:0000313" key="1">
    <source>
        <dbReference type="EMBL" id="GES11454.1"/>
    </source>
</evidence>
<protein>
    <submittedName>
        <fullName evidence="1">Uncharacterized protein</fullName>
    </submittedName>
</protein>
<gene>
    <name evidence="1" type="ORF">Amac_050510</name>
</gene>
<evidence type="ECO:0000313" key="2">
    <source>
        <dbReference type="Proteomes" id="UP000331127"/>
    </source>
</evidence>
<sequence length="586" mass="63612">MGRSIKGNSALARPYRDLVWLAYLTLPPDGGERRLVLAHRLAARALLRHPGDLPAARLRVLTRALRHRLRPWLGPTRRLEVVPAIVRSGEHAFTTSLESLPAPARAAYAMTRLEGLPPEETRRILGQASVPEPSIALALVDALEDEHGSAIPHRPAADPTLARVYGRAAPRWLTALGTVLLLLGGASIPYWLDNGTPATGATAILTLQRVPAETWRTTTTLDIRAWHPRGALIDDRHLTTRALRAWQGSVRPEALYGVSPAPPTTDPQLLYADRVDGGTIVLMRDPGRIARYAESRGVASLEIFPEPRPKPDGSSPLKLSGSRYLLPPWVEEVSAATLSRLGARWRTIPVSGGVTAPIPPVQTGACWRGPVLRLRAPAVAGGLPYTMIDFGRLALANIYHQPPPPAEIDRSGPPEIENLAAFNVWAYLGCNLPFPPTEVQAATAWEFWSGSLPEQATGRWLCTRFTNTDGTNTTRATLLAYAQGHTTAIPTGERTNTWDCSRLEHDIVSGTWWKAPSGRWHYLAGASRQITQLSITGLGVTDVIANSTFAFAPGPIGGTTPRTKITLKAVTSEGDVPPTFQQTYEP</sequence>
<comment type="caution">
    <text evidence="1">The sequence shown here is derived from an EMBL/GenBank/DDBJ whole genome shotgun (WGS) entry which is preliminary data.</text>
</comment>
<dbReference type="Proteomes" id="UP000331127">
    <property type="component" value="Unassembled WGS sequence"/>
</dbReference>
<dbReference type="EMBL" id="BLAE01000029">
    <property type="protein sequence ID" value="GES11454.1"/>
    <property type="molecule type" value="Genomic_DNA"/>
</dbReference>
<accession>A0A5M3WRC7</accession>
<organism evidence="1 2">
    <name type="scientific">Acrocarpospora macrocephala</name>
    <dbReference type="NCBI Taxonomy" id="150177"/>
    <lineage>
        <taxon>Bacteria</taxon>
        <taxon>Bacillati</taxon>
        <taxon>Actinomycetota</taxon>
        <taxon>Actinomycetes</taxon>
        <taxon>Streptosporangiales</taxon>
        <taxon>Streptosporangiaceae</taxon>
        <taxon>Acrocarpospora</taxon>
    </lineage>
</organism>
<name>A0A5M3WRC7_9ACTN</name>
<reference evidence="1 2" key="1">
    <citation type="submission" date="2019-10" db="EMBL/GenBank/DDBJ databases">
        <title>Whole genome shotgun sequence of Acrocarpospora macrocephala NBRC 16266.</title>
        <authorList>
            <person name="Ichikawa N."/>
            <person name="Kimura A."/>
            <person name="Kitahashi Y."/>
            <person name="Komaki H."/>
            <person name="Oguchi A."/>
        </authorList>
    </citation>
    <scope>NUCLEOTIDE SEQUENCE [LARGE SCALE GENOMIC DNA]</scope>
    <source>
        <strain evidence="1 2">NBRC 16266</strain>
    </source>
</reference>
<dbReference type="RefSeq" id="WP_155356812.1">
    <property type="nucleotide sequence ID" value="NZ_BAAAHL010000049.1"/>
</dbReference>